<comment type="similarity">
    <text evidence="1">Belongs to the SAPS family.</text>
</comment>
<evidence type="ECO:0008006" key="6">
    <source>
        <dbReference type="Google" id="ProtNLM"/>
    </source>
</evidence>
<dbReference type="GO" id="GO:0019903">
    <property type="term" value="F:protein phosphatase binding"/>
    <property type="evidence" value="ECO:0007669"/>
    <property type="project" value="InterPro"/>
</dbReference>
<dbReference type="PANTHER" id="PTHR12634">
    <property type="entry name" value="SIT4 YEAST -ASSOCIATING PROTEIN-RELATED"/>
    <property type="match status" value="1"/>
</dbReference>
<feature type="compositionally biased region" description="Acidic residues" evidence="3">
    <location>
        <begin position="667"/>
        <end position="689"/>
    </location>
</feature>
<protein>
    <recommendedName>
        <fullName evidence="6">SIT4-associating protein SAP190</fullName>
    </recommendedName>
</protein>
<dbReference type="Proteomes" id="UP000262825">
    <property type="component" value="Unassembled WGS sequence"/>
</dbReference>
<feature type="region of interest" description="Disordered" evidence="3">
    <location>
        <begin position="56"/>
        <end position="82"/>
    </location>
</feature>
<feature type="compositionally biased region" description="Basic and acidic residues" evidence="3">
    <location>
        <begin position="400"/>
        <end position="424"/>
    </location>
</feature>
<feature type="region of interest" description="Disordered" evidence="3">
    <location>
        <begin position="797"/>
        <end position="954"/>
    </location>
</feature>
<feature type="compositionally biased region" description="Acidic residues" evidence="3">
    <location>
        <begin position="705"/>
        <end position="728"/>
    </location>
</feature>
<dbReference type="GO" id="GO:0005634">
    <property type="term" value="C:nucleus"/>
    <property type="evidence" value="ECO:0007669"/>
    <property type="project" value="TreeGrafter"/>
</dbReference>
<name>A0A376BAU6_9ASCO</name>
<dbReference type="GO" id="GO:0019888">
    <property type="term" value="F:protein phosphatase regulator activity"/>
    <property type="evidence" value="ECO:0007669"/>
    <property type="project" value="TreeGrafter"/>
</dbReference>
<gene>
    <name evidence="4" type="ORF">SCODWIG_03031</name>
</gene>
<dbReference type="InterPro" id="IPR007587">
    <property type="entry name" value="SAPS"/>
</dbReference>
<feature type="compositionally biased region" description="Acidic residues" evidence="3">
    <location>
        <begin position="864"/>
        <end position="875"/>
    </location>
</feature>
<feature type="compositionally biased region" description="Polar residues" evidence="3">
    <location>
        <begin position="944"/>
        <end position="953"/>
    </location>
</feature>
<proteinExistence type="inferred from homology"/>
<reference evidence="5" key="1">
    <citation type="submission" date="2018-06" db="EMBL/GenBank/DDBJ databases">
        <authorList>
            <person name="Guldener U."/>
        </authorList>
    </citation>
    <scope>NUCLEOTIDE SEQUENCE [LARGE SCALE GENOMIC DNA]</scope>
    <source>
        <strain evidence="5">UTAD17</strain>
    </source>
</reference>
<accession>A0A376BAU6</accession>
<feature type="compositionally biased region" description="Polar residues" evidence="3">
    <location>
        <begin position="887"/>
        <end position="903"/>
    </location>
</feature>
<dbReference type="GO" id="GO:0005829">
    <property type="term" value="C:cytosol"/>
    <property type="evidence" value="ECO:0007669"/>
    <property type="project" value="TreeGrafter"/>
</dbReference>
<feature type="compositionally biased region" description="Acidic residues" evidence="3">
    <location>
        <begin position="800"/>
        <end position="817"/>
    </location>
</feature>
<evidence type="ECO:0000256" key="1">
    <source>
        <dbReference type="ARBA" id="ARBA00006180"/>
    </source>
</evidence>
<evidence type="ECO:0000313" key="4">
    <source>
        <dbReference type="EMBL" id="SSD61270.1"/>
    </source>
</evidence>
<dbReference type="VEuPathDB" id="FungiDB:SCODWIG_03031"/>
<feature type="region of interest" description="Disordered" evidence="3">
    <location>
        <begin position="650"/>
        <end position="785"/>
    </location>
</feature>
<evidence type="ECO:0000313" key="5">
    <source>
        <dbReference type="Proteomes" id="UP000262825"/>
    </source>
</evidence>
<feature type="region of interest" description="Disordered" evidence="3">
    <location>
        <begin position="392"/>
        <end position="455"/>
    </location>
</feature>
<dbReference type="EMBL" id="UFAJ01000632">
    <property type="protein sequence ID" value="SSD61270.1"/>
    <property type="molecule type" value="Genomic_DNA"/>
</dbReference>
<feature type="compositionally biased region" description="Low complexity" evidence="3">
    <location>
        <begin position="842"/>
        <end position="853"/>
    </location>
</feature>
<dbReference type="Pfam" id="PF04499">
    <property type="entry name" value="SAPS"/>
    <property type="match status" value="1"/>
</dbReference>
<feature type="compositionally biased region" description="Acidic residues" evidence="3">
    <location>
        <begin position="747"/>
        <end position="761"/>
    </location>
</feature>
<evidence type="ECO:0000256" key="2">
    <source>
        <dbReference type="ARBA" id="ARBA00023306"/>
    </source>
</evidence>
<sequence>MEITAVFLEHDFLITKLWSLLEKYSVISNDASSSFLKINERLLQFAELGGLYGDNSLGNSAGETEQTPPQLSNQQQDPSETENSIDVITDSMNEDNPALYEQQQMYTPILDRPILDKFLRLIIKREKMVDKFIKHIELPPLMDFLLKIISTDKPESANYITLALKQEMLIEKLLDCLTSEHSSTAQSTASDFIKALVAISANSNNEIASAIGPNELTRYLVSPIIVAKIGQIMLQGGLPLSNCVGIIIEIIRKNNSDYDFVQVMYTTVESHPPHMRDPIYLGHLIKYFAENMDKFNDILCHKQENKLSTPFGEIEPLGLDRFKVCELVAELLHCSNMALLNEPRGEVVVYERDVIRQHNIDLFVHTSKLPILQVENKQQEIELDKGIANLTITGNPNIEEDNKSEPNKIDDNGAEDSKLIKSEENSSSDDKEESTSSKNSDEDSDGGHNQNNVGFNNTHEVQEEAQGQPHDSNEILDTEESLRIDPVVGDQLKISLQDYDIVSTIMKMLFTFPWNNFLHNVVFDIVQQILNGPLQEGYNKFLIADLFKKTHITQLIMQGDKDCEGYHLENNIRLGYMGHLTLIAEEVAKFAAYLQDMDIRLSDTSVESALTDKKWVEYTDVVLSEIREKYSTVFGDFNVDMYDVLGTNGEMNQEEDMNQQDYKEGSQEEEDDDDDEQGDYPEDDDEEENIVQRFTNRNTKFELVDQNDEDGDNDEDDNDDDDDDDDADNYGYTDERAAQENIYIDTELSDEEEDEGVDTNEEGDKLRSEKANKLHDDNRIVNNINFKPNFPVKKTLFDLLGEEDDDEEEEETEDDINSTDNKDGSNTQSLHNDLHADKKNYTNSTTSSTNINTYQIPLHRDSDSDSDDDYIDPNDDGLSYAKPNHPLYSNNFDIISRQQQQMGRDNDDDNNEYDDVDDDYDEDAVLREEIMGEEEDDDDEDTSLCRQDSSDNMQWDAVEQNRIMNMVNYNNSRSQKKKKI</sequence>
<evidence type="ECO:0000256" key="3">
    <source>
        <dbReference type="SAM" id="MobiDB-lite"/>
    </source>
</evidence>
<feature type="compositionally biased region" description="Basic and acidic residues" evidence="3">
    <location>
        <begin position="762"/>
        <end position="779"/>
    </location>
</feature>
<keyword evidence="2" id="KW-0131">Cell cycle</keyword>
<keyword evidence="5" id="KW-1185">Reference proteome</keyword>
<organism evidence="4 5">
    <name type="scientific">Saccharomycodes ludwigii</name>
    <dbReference type="NCBI Taxonomy" id="36035"/>
    <lineage>
        <taxon>Eukaryota</taxon>
        <taxon>Fungi</taxon>
        <taxon>Dikarya</taxon>
        <taxon>Ascomycota</taxon>
        <taxon>Saccharomycotina</taxon>
        <taxon>Saccharomycetes</taxon>
        <taxon>Saccharomycodales</taxon>
        <taxon>Saccharomycodaceae</taxon>
        <taxon>Saccharomycodes</taxon>
    </lineage>
</organism>
<feature type="compositionally biased region" description="Acidic residues" evidence="3">
    <location>
        <begin position="906"/>
        <end position="923"/>
    </location>
</feature>
<dbReference type="AlphaFoldDB" id="A0A376BAU6"/>
<dbReference type="PANTHER" id="PTHR12634:SF8">
    <property type="entry name" value="FIERY MOUNTAIN, ISOFORM D"/>
    <property type="match status" value="1"/>
</dbReference>
<feature type="compositionally biased region" description="Acidic residues" evidence="3">
    <location>
        <begin position="931"/>
        <end position="942"/>
    </location>
</feature>